<evidence type="ECO:0000313" key="2">
    <source>
        <dbReference type="Proteomes" id="UP001623591"/>
    </source>
</evidence>
<protein>
    <submittedName>
        <fullName evidence="1">HNH endonuclease</fullName>
    </submittedName>
</protein>
<comment type="caution">
    <text evidence="1">The sequence shown here is derived from an EMBL/GenBank/DDBJ whole genome shotgun (WGS) entry which is preliminary data.</text>
</comment>
<organism evidence="1 2">
    <name type="scientific">Candidatus Clostridium stratigraminis</name>
    <dbReference type="NCBI Taxonomy" id="3381661"/>
    <lineage>
        <taxon>Bacteria</taxon>
        <taxon>Bacillati</taxon>
        <taxon>Bacillota</taxon>
        <taxon>Clostridia</taxon>
        <taxon>Eubacteriales</taxon>
        <taxon>Clostridiaceae</taxon>
        <taxon>Clostridium</taxon>
    </lineage>
</organism>
<keyword evidence="2" id="KW-1185">Reference proteome</keyword>
<dbReference type="RefSeq" id="WP_406767967.1">
    <property type="nucleotide sequence ID" value="NZ_JBJHZZ010000001.1"/>
</dbReference>
<dbReference type="InterPro" id="IPR003615">
    <property type="entry name" value="HNH_nuc"/>
</dbReference>
<sequence>MNFKICTKCYKELPATSEYFGKRKDSKDGLRTDCKECHSKIQRAYKEQHRSELEKYQKEYRNIHQVEKKEYAKKYYPKYYQDNKEDITKRHVEYNRRYIKTPYGKELDRAKKHRHRALDYLNGGSYTVEQWKDCLKYFNNTCAYSGEKLNLDNLNVDHIIPLNNGGTSYIWNICPSINYVNLSKGNRDIEEWYRRQIYFSEERLQKIYNWIEYAKLMY</sequence>
<name>A0ABW8SZQ5_9CLOT</name>
<dbReference type="CDD" id="cd00085">
    <property type="entry name" value="HNHc"/>
    <property type="match status" value="1"/>
</dbReference>
<reference evidence="1 2" key="1">
    <citation type="submission" date="2024-11" db="EMBL/GenBank/DDBJ databases">
        <authorList>
            <person name="Heng Y.C."/>
            <person name="Lim A.C.H."/>
            <person name="Lee J.K.Y."/>
            <person name="Kittelmann S."/>
        </authorList>
    </citation>
    <scope>NUCLEOTIDE SEQUENCE [LARGE SCALE GENOMIC DNA]</scope>
    <source>
        <strain evidence="1 2">WILCCON 0185</strain>
    </source>
</reference>
<dbReference type="Gene3D" id="1.10.30.50">
    <property type="match status" value="1"/>
</dbReference>
<dbReference type="GO" id="GO:0004519">
    <property type="term" value="F:endonuclease activity"/>
    <property type="evidence" value="ECO:0007669"/>
    <property type="project" value="UniProtKB-KW"/>
</dbReference>
<keyword evidence="1" id="KW-0540">Nuclease</keyword>
<dbReference type="EMBL" id="JBJHZZ010000001">
    <property type="protein sequence ID" value="MFL0245507.1"/>
    <property type="molecule type" value="Genomic_DNA"/>
</dbReference>
<keyword evidence="1" id="KW-0378">Hydrolase</keyword>
<evidence type="ECO:0000313" key="1">
    <source>
        <dbReference type="EMBL" id="MFL0245507.1"/>
    </source>
</evidence>
<keyword evidence="1" id="KW-0255">Endonuclease</keyword>
<proteinExistence type="predicted"/>
<gene>
    <name evidence="1" type="ORF">ACJDUG_00770</name>
</gene>
<accession>A0ABW8SZQ5</accession>
<dbReference type="Proteomes" id="UP001623591">
    <property type="component" value="Unassembled WGS sequence"/>
</dbReference>